<evidence type="ECO:0000313" key="5">
    <source>
        <dbReference type="EMBL" id="KST66326.1"/>
    </source>
</evidence>
<gene>
    <name evidence="5" type="ORF">BC008_25465</name>
    <name evidence="6" type="ORF">BC008_25990</name>
</gene>
<evidence type="ECO:0000256" key="3">
    <source>
        <dbReference type="SAM" id="Phobius"/>
    </source>
</evidence>
<feature type="region of interest" description="Disordered" evidence="2">
    <location>
        <begin position="25"/>
        <end position="47"/>
    </location>
</feature>
<dbReference type="AlphaFoldDB" id="A0A0V7ZQL0"/>
<dbReference type="Pfam" id="PF14159">
    <property type="entry name" value="CAAD"/>
    <property type="match status" value="1"/>
</dbReference>
<comment type="caution">
    <text evidence="6">The sequence shown here is derived from an EMBL/GenBank/DDBJ whole genome shotgun (WGS) entry which is preliminary data.</text>
</comment>
<dbReference type="EMBL" id="LMTZ01000097">
    <property type="protein sequence ID" value="KST66326.1"/>
    <property type="molecule type" value="Genomic_DNA"/>
</dbReference>
<organism evidence="6 7">
    <name type="scientific">Mastigocoleus testarum BC008</name>
    <dbReference type="NCBI Taxonomy" id="371196"/>
    <lineage>
        <taxon>Bacteria</taxon>
        <taxon>Bacillati</taxon>
        <taxon>Cyanobacteriota</taxon>
        <taxon>Cyanophyceae</taxon>
        <taxon>Nostocales</taxon>
        <taxon>Hapalosiphonaceae</taxon>
        <taxon>Mastigocoleus</taxon>
    </lineage>
</organism>
<dbReference type="InterPro" id="IPR033344">
    <property type="entry name" value="CURT1"/>
</dbReference>
<dbReference type="GO" id="GO:0016020">
    <property type="term" value="C:membrane"/>
    <property type="evidence" value="ECO:0007669"/>
    <property type="project" value="UniProtKB-SubCell"/>
</dbReference>
<dbReference type="EMBL" id="LMTZ01000095">
    <property type="protein sequence ID" value="KST66647.1"/>
    <property type="molecule type" value="Genomic_DNA"/>
</dbReference>
<dbReference type="RefSeq" id="WP_027846631.1">
    <property type="nucleotide sequence ID" value="NZ_LMTZ01000095.1"/>
</dbReference>
<keyword evidence="7" id="KW-1185">Reference proteome</keyword>
<feature type="transmembrane region" description="Helical" evidence="3">
    <location>
        <begin position="77"/>
        <end position="97"/>
    </location>
</feature>
<evidence type="ECO:0000256" key="2">
    <source>
        <dbReference type="SAM" id="MobiDB-lite"/>
    </source>
</evidence>
<evidence type="ECO:0000313" key="6">
    <source>
        <dbReference type="EMBL" id="KST66647.1"/>
    </source>
</evidence>
<protein>
    <recommendedName>
        <fullName evidence="4">Cyanobacterial aminoacyl-tRNA synthetase CAAD domain-containing protein</fullName>
    </recommendedName>
</protein>
<dbReference type="PANTHER" id="PTHR33222:SF4">
    <property type="entry name" value="PROTEIN CURVATURE THYLAKOID 1A, CHLOROPLASTIC"/>
    <property type="match status" value="1"/>
</dbReference>
<evidence type="ECO:0000259" key="4">
    <source>
        <dbReference type="Pfam" id="PF14159"/>
    </source>
</evidence>
<comment type="subcellular location">
    <subcellularLocation>
        <location evidence="1">Membrane</location>
        <topology evidence="1">Multi-pass membrane protein</topology>
    </subcellularLocation>
</comment>
<dbReference type="OrthoDB" id="459910at2"/>
<feature type="domain" description="Cyanobacterial aminoacyl-tRNA synthetase CAAD" evidence="4">
    <location>
        <begin position="65"/>
        <end position="147"/>
    </location>
</feature>
<evidence type="ECO:0000313" key="7">
    <source>
        <dbReference type="Proteomes" id="UP000053372"/>
    </source>
</evidence>
<keyword evidence="3" id="KW-0472">Membrane</keyword>
<feature type="compositionally biased region" description="Polar residues" evidence="2">
    <location>
        <begin position="26"/>
        <end position="39"/>
    </location>
</feature>
<dbReference type="InterPro" id="IPR025564">
    <property type="entry name" value="CAAD_dom"/>
</dbReference>
<dbReference type="Proteomes" id="UP000053372">
    <property type="component" value="Unassembled WGS sequence"/>
</dbReference>
<accession>A0A0V7ZQL0</accession>
<proteinExistence type="predicted"/>
<sequence length="154" mass="16944">MEDLSQQPETAETAAQEDTSIVEASAGNSELATQPVDSSSESKSDTKRQLIAKNIADFLGEIPTRVGETYKKFQTPIVSIVLIVTVAILLKILVAVFSALNEIPLVEPILELIGGCYVVWFAFRYLLKGSTREELRLQINGLVEQFLNKKTKSS</sequence>
<feature type="transmembrane region" description="Helical" evidence="3">
    <location>
        <begin position="109"/>
        <end position="127"/>
    </location>
</feature>
<keyword evidence="3" id="KW-1133">Transmembrane helix</keyword>
<dbReference type="PANTHER" id="PTHR33222">
    <property type="match status" value="1"/>
</dbReference>
<dbReference type="GO" id="GO:0009579">
    <property type="term" value="C:thylakoid"/>
    <property type="evidence" value="ECO:0007669"/>
    <property type="project" value="InterPro"/>
</dbReference>
<keyword evidence="3" id="KW-0812">Transmembrane</keyword>
<evidence type="ECO:0000256" key="1">
    <source>
        <dbReference type="ARBA" id="ARBA00004141"/>
    </source>
</evidence>
<name>A0A0V7ZQL0_9CYAN</name>
<reference evidence="6 7" key="1">
    <citation type="journal article" date="2015" name="Genome Announc.">
        <title>Draft Genome of the Euendolithic (true boring) Cyanobacterium Mastigocoleus testarum strain BC008.</title>
        <authorList>
            <person name="Guida B.S."/>
            <person name="Garcia-Pichel F."/>
        </authorList>
    </citation>
    <scope>NUCLEOTIDE SEQUENCE [LARGE SCALE GENOMIC DNA]</scope>
    <source>
        <strain evidence="6 7">BC008</strain>
    </source>
</reference>